<evidence type="ECO:0000313" key="7">
    <source>
        <dbReference type="EMBL" id="CAF1296315.1"/>
    </source>
</evidence>
<dbReference type="GO" id="GO:0009611">
    <property type="term" value="P:response to wounding"/>
    <property type="evidence" value="ECO:0007669"/>
    <property type="project" value="InterPro"/>
</dbReference>
<dbReference type="InterPro" id="IPR000864">
    <property type="entry name" value="Prot_inh_pot1"/>
</dbReference>
<evidence type="ECO:0000313" key="9">
    <source>
        <dbReference type="EMBL" id="CAF4284620.1"/>
    </source>
</evidence>
<evidence type="ECO:0000256" key="1">
    <source>
        <dbReference type="ARBA" id="ARBA00008210"/>
    </source>
</evidence>
<keyword evidence="2" id="KW-0646">Protease inhibitor</keyword>
<comment type="caution">
    <text evidence="4">The sequence shown here is derived from an EMBL/GenBank/DDBJ whole genome shotgun (WGS) entry which is preliminary data.</text>
</comment>
<dbReference type="Proteomes" id="UP000663854">
    <property type="component" value="Unassembled WGS sequence"/>
</dbReference>
<sequence length="67" mass="7686">MSGRKEWPELVGQTFQVACRKISEFDSNLTPYNARNGIEDRMYDPTRVVCVTNDNDIITAVPCYNNQ</sequence>
<name>A0A814LWL7_9BILA</name>
<accession>A0A814LWL7</accession>
<evidence type="ECO:0000313" key="10">
    <source>
        <dbReference type="Proteomes" id="UP000663854"/>
    </source>
</evidence>
<reference evidence="4" key="1">
    <citation type="submission" date="2021-02" db="EMBL/GenBank/DDBJ databases">
        <authorList>
            <person name="Nowell W R."/>
        </authorList>
    </citation>
    <scope>NUCLEOTIDE SEQUENCE</scope>
</reference>
<dbReference type="Proteomes" id="UP000663870">
    <property type="component" value="Unassembled WGS sequence"/>
</dbReference>
<comment type="similarity">
    <text evidence="1">Belongs to the protease inhibitor I13 (potato type I serine protease inhibitor) family.</text>
</comment>
<dbReference type="EMBL" id="CAJNOL010001139">
    <property type="protein sequence ID" value="CAF1296315.1"/>
    <property type="molecule type" value="Genomic_DNA"/>
</dbReference>
<evidence type="ECO:0000313" key="6">
    <source>
        <dbReference type="EMBL" id="CAF1295144.1"/>
    </source>
</evidence>
<evidence type="ECO:0000313" key="8">
    <source>
        <dbReference type="EMBL" id="CAF3684656.1"/>
    </source>
</evidence>
<dbReference type="SUPFAM" id="SSF54654">
    <property type="entry name" value="CI-2 family of serine protease inhibitors"/>
    <property type="match status" value="1"/>
</dbReference>
<proteinExistence type="inferred from homology"/>
<evidence type="ECO:0000313" key="11">
    <source>
        <dbReference type="Proteomes" id="UP000663870"/>
    </source>
</evidence>
<dbReference type="Proteomes" id="UP000663864">
    <property type="component" value="Unassembled WGS sequence"/>
</dbReference>
<evidence type="ECO:0000256" key="2">
    <source>
        <dbReference type="ARBA" id="ARBA00022690"/>
    </source>
</evidence>
<evidence type="ECO:0000313" key="4">
    <source>
        <dbReference type="EMBL" id="CAF1068745.1"/>
    </source>
</evidence>
<protein>
    <submittedName>
        <fullName evidence="4">Uncharacterized protein</fullName>
    </submittedName>
</protein>
<dbReference type="InterPro" id="IPR036354">
    <property type="entry name" value="Prot_inh_pot1_sf"/>
</dbReference>
<dbReference type="Proteomes" id="UP000663823">
    <property type="component" value="Unassembled WGS sequence"/>
</dbReference>
<dbReference type="EMBL" id="CAJNOT010000822">
    <property type="protein sequence ID" value="CAF1088182.1"/>
    <property type="molecule type" value="Genomic_DNA"/>
</dbReference>
<dbReference type="EMBL" id="CAJNOL010001134">
    <property type="protein sequence ID" value="CAF1295144.1"/>
    <property type="molecule type" value="Genomic_DNA"/>
</dbReference>
<keyword evidence="3" id="KW-0722">Serine protease inhibitor</keyword>
<dbReference type="AlphaFoldDB" id="A0A814LWL7"/>
<evidence type="ECO:0000313" key="5">
    <source>
        <dbReference type="EMBL" id="CAF1088182.1"/>
    </source>
</evidence>
<evidence type="ECO:0000256" key="3">
    <source>
        <dbReference type="ARBA" id="ARBA00022900"/>
    </source>
</evidence>
<gene>
    <name evidence="8" type="ORF">JBS370_LOCUS8436</name>
    <name evidence="6" type="ORF">JXQ802_LOCUS29203</name>
    <name evidence="7" type="ORF">JXQ802_LOCUS29263</name>
    <name evidence="9" type="ORF">OTI717_LOCUS41531</name>
    <name evidence="4" type="ORF">PYM288_LOCUS18042</name>
    <name evidence="5" type="ORF">ZHD862_LOCUS16944</name>
</gene>
<dbReference type="EMBL" id="CAJOBD010000536">
    <property type="protein sequence ID" value="CAF3684656.1"/>
    <property type="molecule type" value="Genomic_DNA"/>
</dbReference>
<dbReference type="EMBL" id="CAJNOH010000535">
    <property type="protein sequence ID" value="CAF1068745.1"/>
    <property type="molecule type" value="Genomic_DNA"/>
</dbReference>
<dbReference type="Gene3D" id="3.30.10.10">
    <property type="entry name" value="Trypsin Inhibitor V, subunit A"/>
    <property type="match status" value="1"/>
</dbReference>
<dbReference type="Proteomes" id="UP000663836">
    <property type="component" value="Unassembled WGS sequence"/>
</dbReference>
<dbReference type="EMBL" id="CAJOAX010042100">
    <property type="protein sequence ID" value="CAF4284620.1"/>
    <property type="molecule type" value="Genomic_DNA"/>
</dbReference>
<dbReference type="GO" id="GO:0004867">
    <property type="term" value="F:serine-type endopeptidase inhibitor activity"/>
    <property type="evidence" value="ECO:0007669"/>
    <property type="project" value="UniProtKB-KW"/>
</dbReference>
<keyword evidence="11" id="KW-1185">Reference proteome</keyword>
<organism evidence="4 10">
    <name type="scientific">Rotaria sordida</name>
    <dbReference type="NCBI Taxonomy" id="392033"/>
    <lineage>
        <taxon>Eukaryota</taxon>
        <taxon>Metazoa</taxon>
        <taxon>Spiralia</taxon>
        <taxon>Gnathifera</taxon>
        <taxon>Rotifera</taxon>
        <taxon>Eurotatoria</taxon>
        <taxon>Bdelloidea</taxon>
        <taxon>Philodinida</taxon>
        <taxon>Philodinidae</taxon>
        <taxon>Rotaria</taxon>
    </lineage>
</organism>
<dbReference type="Pfam" id="PF00280">
    <property type="entry name" value="potato_inhibit"/>
    <property type="match status" value="1"/>
</dbReference>